<organism evidence="3 4">
    <name type="scientific">Pseudoduganella chitinolytica</name>
    <dbReference type="NCBI Taxonomy" id="34070"/>
    <lineage>
        <taxon>Bacteria</taxon>
        <taxon>Pseudomonadati</taxon>
        <taxon>Pseudomonadota</taxon>
        <taxon>Betaproteobacteria</taxon>
        <taxon>Burkholderiales</taxon>
        <taxon>Oxalobacteraceae</taxon>
        <taxon>Telluria group</taxon>
        <taxon>Pseudoduganella</taxon>
    </lineage>
</organism>
<dbReference type="PANTHER" id="PTHR32208:SF21">
    <property type="entry name" value="LOW QUALITY PROTEIN: ALDEHYDE OXIDASE GLOX-LIKE"/>
    <property type="match status" value="1"/>
</dbReference>
<sequence>MSWTAPADSQILAIHAALVPTENGEGEIVYFGGDQHNPAFINSPRNVDATRRMNCVTRAIAYVRSPAHDLFCCGHAQLPDGRLLIGGGTAYFPNNIPPGADPHGHGGLGHFPGHRGASIYNPQGGFMTDVAPMRSNRDQPGDAGGGRWYPTLVTLASGDVLIVAGHPAEDDTRHNNHTPERYRPIFNSWKIVGTLGAAAAGGPDLYPRLHVLRSGEVFCTSRIGGIGHCFAYNAYTGGQRNVCDLPLGDYHGFSFPSVPLPLLPGDGYRARFLLCGAPDPQRIALDRPDGARPAWGPAGARTIAATGRLRRNCLAVLLPTGQVAVVGGVNGDDAGPDDTSHGVRLPELYDPQIDWGGGGGSYVQAGTNQDAQGTWDTPNDPAAITRNYHSTALLMPDGSVWTGGSSINAHAGDPATTGRLNYEIWQPPYPAGARPELQEAPGFVAWGQPFTLRCTAANTIRHIALMRCGSCTHAFDGDQRHVSLRFDGVGEGRIQCEAPPNGAVAPPGAYLLFVIDEAGRPCQRARFVRIGGSGYLVLNRSQFAREEVSTLSPRVVGDALLLVLDGYLPADLALPAGPTLTFHFADGGGTVPGMRATLLDIRSETGSFTPGVAQRFVLEYGVAFDNLDAFDTLGADNRRDVLVDVVLPTALQLRGQLTLFRDAKPYMKDGDKPWLSIDVRVVQRPIGVPLAGAMHTDASAGTGFVAEVLGRMNSAPRDDNHPFARLATDQDAARLELSSHVAGVRVFNYAFARVRYRAPVGRNATDVRLFFRTLTTVGTSFDYNETTLYRRVGSGPTAVPQFGMIGARTASIPYFASPRGGDRLAATDPPNVQTLPGQDAAEVTRFFGAWLDFNQRDDLRALIRGEHQCLIAELHYPVHSSIPRGAAPAEHDSLSQRNLAIVESDNPGGVAGHVVQHTFELAPFNLDAPPAPPPIPAVAAAALDKLALSDVIVTPPVEDPMGPGQPTRQGKLTTELMIRWGTLPRDAIATIYLPDIDFASLLEAQVHRPGYELLELVDANTVRCRIGEVTFLPVPASITRSLPGLVSIHLPPTVRTGQRFRVTAHQVSGGPLVRKVTGSFEFEIPVSTGPLLLAREERKLAVLRWIGERLGADIAWRLVFERYLEQIADRVRAFGGNPDAIKPSPAGGPRDQPDKPDHPDHPPPGDGKPCPDDDPWHDGSHDPQAERARGRIVAVHYDCHGRFTGFDLDTCPGLRHLAARGKVLEVAVVRAAADGVRVTVAVCRPERACGLTVHY</sequence>
<accession>A0ABY8B7C6</accession>
<feature type="region of interest" description="Disordered" evidence="1">
    <location>
        <begin position="1134"/>
        <end position="1184"/>
    </location>
</feature>
<reference evidence="3 4" key="1">
    <citation type="submission" date="2023-02" db="EMBL/GenBank/DDBJ databases">
        <title>Gemone sequence of Telluria chitinolytica ACM 3522T.</title>
        <authorList>
            <person name="Frediansyah A."/>
            <person name="Miess H."/>
            <person name="Gross H."/>
        </authorList>
    </citation>
    <scope>NUCLEOTIDE SEQUENCE [LARGE SCALE GENOMIC DNA]</scope>
    <source>
        <strain evidence="3 4">ACM 3522</strain>
    </source>
</reference>
<evidence type="ECO:0000313" key="3">
    <source>
        <dbReference type="EMBL" id="WEF31343.1"/>
    </source>
</evidence>
<keyword evidence="4" id="KW-1185">Reference proteome</keyword>
<dbReference type="SUPFAM" id="SSF81296">
    <property type="entry name" value="E set domains"/>
    <property type="match status" value="1"/>
</dbReference>
<dbReference type="EMBL" id="CP119083">
    <property type="protein sequence ID" value="WEF31343.1"/>
    <property type="molecule type" value="Genomic_DNA"/>
</dbReference>
<evidence type="ECO:0000256" key="1">
    <source>
        <dbReference type="SAM" id="MobiDB-lite"/>
    </source>
</evidence>
<proteinExistence type="predicted"/>
<dbReference type="InterPro" id="IPR037293">
    <property type="entry name" value="Gal_Oxidase_central_sf"/>
</dbReference>
<feature type="domain" description="Galactose oxidase-like Early set" evidence="2">
    <location>
        <begin position="434"/>
        <end position="530"/>
    </location>
</feature>
<name>A0ABY8B7C6_9BURK</name>
<protein>
    <submittedName>
        <fullName evidence="3">Galactose oxidase early set domain-containing protein</fullName>
    </submittedName>
</protein>
<dbReference type="SUPFAM" id="SSF50965">
    <property type="entry name" value="Galactose oxidase, central domain"/>
    <property type="match status" value="1"/>
</dbReference>
<dbReference type="InterPro" id="IPR015202">
    <property type="entry name" value="GO-like_E_set"/>
</dbReference>
<dbReference type="Proteomes" id="UP001216510">
    <property type="component" value="Chromosome"/>
</dbReference>
<dbReference type="InterPro" id="IPR013783">
    <property type="entry name" value="Ig-like_fold"/>
</dbReference>
<dbReference type="InterPro" id="IPR011043">
    <property type="entry name" value="Gal_Oxase/kelch_b-propeller"/>
</dbReference>
<dbReference type="InterPro" id="IPR014756">
    <property type="entry name" value="Ig_E-set"/>
</dbReference>
<dbReference type="RefSeq" id="WP_277414119.1">
    <property type="nucleotide sequence ID" value="NZ_CP119083.1"/>
</dbReference>
<evidence type="ECO:0000259" key="2">
    <source>
        <dbReference type="Pfam" id="PF09118"/>
    </source>
</evidence>
<feature type="compositionally biased region" description="Basic and acidic residues" evidence="1">
    <location>
        <begin position="1151"/>
        <end position="1184"/>
    </location>
</feature>
<dbReference type="Gene3D" id="2.130.10.80">
    <property type="entry name" value="Galactose oxidase/kelch, beta-propeller"/>
    <property type="match status" value="1"/>
</dbReference>
<dbReference type="PANTHER" id="PTHR32208">
    <property type="entry name" value="SECRETED PROTEIN-RELATED"/>
    <property type="match status" value="1"/>
</dbReference>
<gene>
    <name evidence="3" type="ORF">PX653_17985</name>
</gene>
<dbReference type="Pfam" id="PF09118">
    <property type="entry name" value="GO-like_E_set"/>
    <property type="match status" value="1"/>
</dbReference>
<evidence type="ECO:0000313" key="4">
    <source>
        <dbReference type="Proteomes" id="UP001216510"/>
    </source>
</evidence>
<dbReference type="CDD" id="cd02851">
    <property type="entry name" value="E_set_GO_C"/>
    <property type="match status" value="1"/>
</dbReference>
<dbReference type="Gene3D" id="2.60.40.10">
    <property type="entry name" value="Immunoglobulins"/>
    <property type="match status" value="1"/>
</dbReference>